<keyword evidence="3" id="KW-1185">Reference proteome</keyword>
<evidence type="ECO:0000259" key="1">
    <source>
        <dbReference type="Pfam" id="PF02211"/>
    </source>
</evidence>
<dbReference type="EMBL" id="QGKU01000041">
    <property type="protein sequence ID" value="PWR02087.1"/>
    <property type="molecule type" value="Genomic_DNA"/>
</dbReference>
<dbReference type="SUPFAM" id="SSF50090">
    <property type="entry name" value="Electron transport accessory proteins"/>
    <property type="match status" value="1"/>
</dbReference>
<dbReference type="RefSeq" id="WP_109812211.1">
    <property type="nucleotide sequence ID" value="NZ_QGKU01000041.1"/>
</dbReference>
<feature type="domain" description="Nitrile hydratase beta subunit" evidence="1">
    <location>
        <begin position="5"/>
        <end position="93"/>
    </location>
</feature>
<dbReference type="Gene3D" id="2.30.30.50">
    <property type="match status" value="1"/>
</dbReference>
<accession>A0A2V2LFW6</accession>
<reference evidence="2 3" key="1">
    <citation type="submission" date="2018-05" db="EMBL/GenBank/DDBJ databases">
        <title>Rhodobacteraceae gen. nov., sp. nov. isolated from sea water.</title>
        <authorList>
            <person name="Ren Y."/>
        </authorList>
    </citation>
    <scope>NUCLEOTIDE SEQUENCE [LARGE SCALE GENOMIC DNA]</scope>
    <source>
        <strain evidence="2 3">TG-679</strain>
    </source>
</reference>
<dbReference type="InterPro" id="IPR008990">
    <property type="entry name" value="Elect_transpt_acc-like_dom_sf"/>
</dbReference>
<organism evidence="2 3">
    <name type="scientific">Meridianimarinicoccus roseus</name>
    <dbReference type="NCBI Taxonomy" id="2072018"/>
    <lineage>
        <taxon>Bacteria</taxon>
        <taxon>Pseudomonadati</taxon>
        <taxon>Pseudomonadota</taxon>
        <taxon>Alphaproteobacteria</taxon>
        <taxon>Rhodobacterales</taxon>
        <taxon>Paracoccaceae</taxon>
        <taxon>Meridianimarinicoccus</taxon>
    </lineage>
</organism>
<protein>
    <submittedName>
        <fullName evidence="2">Nitrile hydratase</fullName>
    </submittedName>
</protein>
<dbReference type="Proteomes" id="UP000245680">
    <property type="component" value="Unassembled WGS sequence"/>
</dbReference>
<dbReference type="OrthoDB" id="3478924at2"/>
<name>A0A2V2LFW6_9RHOB</name>
<dbReference type="InterPro" id="IPR024690">
    <property type="entry name" value="CN_hydtase_beta_dom_C"/>
</dbReference>
<gene>
    <name evidence="2" type="ORF">DKT77_13460</name>
</gene>
<sequence length="103" mass="11708">MDRLRFAIGQRVRIRDLPVPGHMRTPRYVRGRTGEVTQYCGSFRNPETLAYGGNGMPTRGLYRVRLRQGDLWSGYRGSGQDTLEIEIYEHWLAEVGKGAPDAP</sequence>
<dbReference type="AlphaFoldDB" id="A0A2V2LFW6"/>
<dbReference type="Pfam" id="PF02211">
    <property type="entry name" value="NHase_beta_C"/>
    <property type="match status" value="1"/>
</dbReference>
<comment type="caution">
    <text evidence="2">The sequence shown here is derived from an EMBL/GenBank/DDBJ whole genome shotgun (WGS) entry which is preliminary data.</text>
</comment>
<proteinExistence type="predicted"/>
<evidence type="ECO:0000313" key="3">
    <source>
        <dbReference type="Proteomes" id="UP000245680"/>
    </source>
</evidence>
<evidence type="ECO:0000313" key="2">
    <source>
        <dbReference type="EMBL" id="PWR02087.1"/>
    </source>
</evidence>